<dbReference type="InterPro" id="IPR009081">
    <property type="entry name" value="PP-bd_ACP"/>
</dbReference>
<dbReference type="InterPro" id="IPR001242">
    <property type="entry name" value="Condensation_dom"/>
</dbReference>
<feature type="non-terminal residue" evidence="5">
    <location>
        <position position="1"/>
    </location>
</feature>
<comment type="cofactor">
    <cofactor evidence="1">
        <name>pantetheine 4'-phosphate</name>
        <dbReference type="ChEBI" id="CHEBI:47942"/>
    </cofactor>
</comment>
<sequence>EGVGVGDNFFELGGDSIQAMLIAARAARHGIKLKLRAVFEHQTLASLARSATTDATSETEDLSFGDAGDLTILPGVHFDDTPAEVRRTFAGAMMMAPTTPMQAGMLFQTHAFPTKGMYLLQLRYALPTDIDAEALRSAWQATVAAFSILRTSFTWDDNGQTIQVIWPAATIPFHLVNWTEVDSAELDDRYAALLDSDREAGVDIERAPLSRITLIHRPDRRYEMVWTYHHALLDGWSHSIVLGVLTESYQRIRAGLPVDKVEAVPFVRYIDWRARQDHDEALKQWTYYLEDFTGSRGIPLPPCARPQHVHETFDLTAAQVDELRAFARHGKVAFNLLFQAVWAVMLAEHTGEQDVLFGMTVAGRPPDLAGVEQMVGMLINTLPVRVWVEPDWEPMAWLHSIHDSQLRVRDHDWIPQPDLTRLLRLSRGAPPFESFVSIEDYPRNSGAEAGLAAIGAQPLNGIIRHSVPIMLGVVPHGDGVRVHLVLPQGDPRWTRALLNRYREALLSLPHATQVAELFAPVT</sequence>
<dbReference type="GO" id="GO:0043041">
    <property type="term" value="P:amino acid activation for nonribosomal peptide biosynthetic process"/>
    <property type="evidence" value="ECO:0007669"/>
    <property type="project" value="TreeGrafter"/>
</dbReference>
<dbReference type="Gene3D" id="3.30.559.30">
    <property type="entry name" value="Nonribosomal peptide synthetase, condensation domain"/>
    <property type="match status" value="1"/>
</dbReference>
<dbReference type="Gene3D" id="1.10.1200.10">
    <property type="entry name" value="ACP-like"/>
    <property type="match status" value="1"/>
</dbReference>
<evidence type="ECO:0000256" key="3">
    <source>
        <dbReference type="ARBA" id="ARBA00022553"/>
    </source>
</evidence>
<organism evidence="5 6">
    <name type="scientific">Actinocrispum wychmicini</name>
    <dbReference type="NCBI Taxonomy" id="1213861"/>
    <lineage>
        <taxon>Bacteria</taxon>
        <taxon>Bacillati</taxon>
        <taxon>Actinomycetota</taxon>
        <taxon>Actinomycetes</taxon>
        <taxon>Pseudonocardiales</taxon>
        <taxon>Pseudonocardiaceae</taxon>
        <taxon>Actinocrispum</taxon>
    </lineage>
</organism>
<dbReference type="AlphaFoldDB" id="A0A4R2IM32"/>
<evidence type="ECO:0000313" key="6">
    <source>
        <dbReference type="Proteomes" id="UP000295680"/>
    </source>
</evidence>
<dbReference type="PROSITE" id="PS50075">
    <property type="entry name" value="CARRIER"/>
    <property type="match status" value="1"/>
</dbReference>
<reference evidence="5 6" key="1">
    <citation type="submission" date="2019-03" db="EMBL/GenBank/DDBJ databases">
        <title>Genomic Encyclopedia of Type Strains, Phase IV (KMG-IV): sequencing the most valuable type-strain genomes for metagenomic binning, comparative biology and taxonomic classification.</title>
        <authorList>
            <person name="Goeker M."/>
        </authorList>
    </citation>
    <scope>NUCLEOTIDE SEQUENCE [LARGE SCALE GENOMIC DNA]</scope>
    <source>
        <strain evidence="5 6">DSM 45934</strain>
    </source>
</reference>
<dbReference type="GO" id="GO:0003824">
    <property type="term" value="F:catalytic activity"/>
    <property type="evidence" value="ECO:0007669"/>
    <property type="project" value="InterPro"/>
</dbReference>
<dbReference type="Pfam" id="PF00550">
    <property type="entry name" value="PP-binding"/>
    <property type="match status" value="1"/>
</dbReference>
<accession>A0A4R2IM32</accession>
<dbReference type="GO" id="GO:0031177">
    <property type="term" value="F:phosphopantetheine binding"/>
    <property type="evidence" value="ECO:0007669"/>
    <property type="project" value="TreeGrafter"/>
</dbReference>
<evidence type="ECO:0000256" key="1">
    <source>
        <dbReference type="ARBA" id="ARBA00001957"/>
    </source>
</evidence>
<dbReference type="GO" id="GO:0044550">
    <property type="term" value="P:secondary metabolite biosynthetic process"/>
    <property type="evidence" value="ECO:0007669"/>
    <property type="project" value="TreeGrafter"/>
</dbReference>
<comment type="caution">
    <text evidence="5">The sequence shown here is derived from an EMBL/GenBank/DDBJ whole genome shotgun (WGS) entry which is preliminary data.</text>
</comment>
<dbReference type="GO" id="GO:0008610">
    <property type="term" value="P:lipid biosynthetic process"/>
    <property type="evidence" value="ECO:0007669"/>
    <property type="project" value="UniProtKB-ARBA"/>
</dbReference>
<dbReference type="InterPro" id="IPR023213">
    <property type="entry name" value="CAT-like_dom_sf"/>
</dbReference>
<dbReference type="InterPro" id="IPR006162">
    <property type="entry name" value="Ppantetheine_attach_site"/>
</dbReference>
<dbReference type="GO" id="GO:0005737">
    <property type="term" value="C:cytoplasm"/>
    <property type="evidence" value="ECO:0007669"/>
    <property type="project" value="TreeGrafter"/>
</dbReference>
<feature type="domain" description="Carrier" evidence="4">
    <location>
        <begin position="1"/>
        <end position="55"/>
    </location>
</feature>
<dbReference type="SUPFAM" id="SSF52777">
    <property type="entry name" value="CoA-dependent acyltransferases"/>
    <property type="match status" value="2"/>
</dbReference>
<name>A0A4R2IM32_9PSEU</name>
<protein>
    <submittedName>
        <fullName evidence="5">Phosphopantetheine binding protein</fullName>
    </submittedName>
</protein>
<evidence type="ECO:0000256" key="2">
    <source>
        <dbReference type="ARBA" id="ARBA00022450"/>
    </source>
</evidence>
<dbReference type="EMBL" id="SLWS01000029">
    <property type="protein sequence ID" value="TCO43735.1"/>
    <property type="molecule type" value="Genomic_DNA"/>
</dbReference>
<dbReference type="InterPro" id="IPR036736">
    <property type="entry name" value="ACP-like_sf"/>
</dbReference>
<keyword evidence="3" id="KW-0597">Phosphoprotein</keyword>
<gene>
    <name evidence="5" type="ORF">EV192_1291</name>
</gene>
<evidence type="ECO:0000259" key="4">
    <source>
        <dbReference type="PROSITE" id="PS50075"/>
    </source>
</evidence>
<dbReference type="PROSITE" id="PS00012">
    <property type="entry name" value="PHOSPHOPANTETHEINE"/>
    <property type="match status" value="1"/>
</dbReference>
<dbReference type="PANTHER" id="PTHR45527:SF1">
    <property type="entry name" value="FATTY ACID SYNTHASE"/>
    <property type="match status" value="1"/>
</dbReference>
<dbReference type="Gene3D" id="3.30.559.10">
    <property type="entry name" value="Chloramphenicol acetyltransferase-like domain"/>
    <property type="match status" value="1"/>
</dbReference>
<dbReference type="PANTHER" id="PTHR45527">
    <property type="entry name" value="NONRIBOSOMAL PEPTIDE SYNTHETASE"/>
    <property type="match status" value="1"/>
</dbReference>
<dbReference type="Pfam" id="PF00668">
    <property type="entry name" value="Condensation"/>
    <property type="match status" value="1"/>
</dbReference>
<keyword evidence="2" id="KW-0596">Phosphopantetheine</keyword>
<dbReference type="SUPFAM" id="SSF47336">
    <property type="entry name" value="ACP-like"/>
    <property type="match status" value="1"/>
</dbReference>
<evidence type="ECO:0000313" key="5">
    <source>
        <dbReference type="EMBL" id="TCO43735.1"/>
    </source>
</evidence>
<proteinExistence type="predicted"/>
<dbReference type="Proteomes" id="UP000295680">
    <property type="component" value="Unassembled WGS sequence"/>
</dbReference>
<keyword evidence="6" id="KW-1185">Reference proteome</keyword>